<evidence type="ECO:0000259" key="5">
    <source>
        <dbReference type="Pfam" id="PF25150"/>
    </source>
</evidence>
<dbReference type="GO" id="GO:0005829">
    <property type="term" value="C:cytosol"/>
    <property type="evidence" value="ECO:0007669"/>
    <property type="project" value="TreeGrafter"/>
</dbReference>
<keyword evidence="8" id="KW-1185">Reference proteome</keyword>
<dbReference type="InterPro" id="IPR056842">
    <property type="entry name" value="THADA-like_TPR_C"/>
</dbReference>
<dbReference type="Pfam" id="PF25150">
    <property type="entry name" value="TPR_Trm732"/>
    <property type="match status" value="1"/>
</dbReference>
<organism evidence="7 8">
    <name type="scientific">Engystomops pustulosus</name>
    <name type="common">Tungara frog</name>
    <name type="synonym">Physalaemus pustulosus</name>
    <dbReference type="NCBI Taxonomy" id="76066"/>
    <lineage>
        <taxon>Eukaryota</taxon>
        <taxon>Metazoa</taxon>
        <taxon>Chordata</taxon>
        <taxon>Craniata</taxon>
        <taxon>Vertebrata</taxon>
        <taxon>Euteleostomi</taxon>
        <taxon>Amphibia</taxon>
        <taxon>Batrachia</taxon>
        <taxon>Anura</taxon>
        <taxon>Neobatrachia</taxon>
        <taxon>Hyloidea</taxon>
        <taxon>Leptodactylidae</taxon>
        <taxon>Leiuperinae</taxon>
        <taxon>Engystomops</taxon>
    </lineage>
</organism>
<accession>A0AAV7DKZ7</accession>
<feature type="domain" description="tRNA (32-2'-O)-methyltransferase regulator THADA-like TPR repeats region" evidence="5">
    <location>
        <begin position="509"/>
        <end position="718"/>
    </location>
</feature>
<dbReference type="InterPro" id="IPR016024">
    <property type="entry name" value="ARM-type_fold"/>
</dbReference>
<evidence type="ECO:0000259" key="4">
    <source>
        <dbReference type="Pfam" id="PF10350"/>
    </source>
</evidence>
<name>A0AAV7DKZ7_ENGPU</name>
<dbReference type="Proteomes" id="UP000824782">
    <property type="component" value="Unassembled WGS sequence"/>
</dbReference>
<evidence type="ECO:0000256" key="3">
    <source>
        <dbReference type="ARBA" id="ARBA00035625"/>
    </source>
</evidence>
<dbReference type="PANTHER" id="PTHR14387">
    <property type="entry name" value="THADA/DEATH RECEPTOR INTERACTING PROTEIN"/>
    <property type="match status" value="1"/>
</dbReference>
<dbReference type="InterPro" id="IPR051954">
    <property type="entry name" value="tRNA_methyltransferase_THADA"/>
</dbReference>
<dbReference type="InterPro" id="IPR056843">
    <property type="entry name" value="THADA-like_TPR"/>
</dbReference>
<sequence length="1823" mass="202569">MAASTMAHAEEVMQDPGCNLGERGPHCLESVMLALKQFSESSLKRCKEKHLQEVVQAVDGAVLENLPDSELLPLLHCLQTTQMACSSSFTFYLKLEKVLSKISQVRPNLVEHHRESFLASLLDEKEVFQLVELQTACMCLEGSPSGRTFFAKNLHALLIKMSSTFFSILHGEYYQSADYCLLSVKLCLQLFRELAEHISPMLWDSSCPPNPLESILGSLLQIITDQNISRDAQLLAGTAVASLANTGPVVESAAQAALTLVQKFELSAAELHFGELHVTDLRHITNGVGLLSLIRGLLTCGRGDLLTCKLCSADQSITLLECLFPAVARLCDQQKEPYYSFQVLSLWLQRVREQLPVLLRIKATFLLTETQDIASRVVNLLWTGAEMQVDGMTALVLGCFQHYLHIHRKECQFLGITEETTLQKLLQKVTEISWQARSRYTVLCALLPFLGSKKVLALYPLLPSHLFYCLATNYLCPPASETYRTFISLQKQEWLQEGIVDEGLLGKHWAEVWLVPLSDAMSSAECSLQNNAATHILPCTLCTFSGAFKLLAETLSGSDISHLRGWISLARAQKVVLGKVLKAEESLQLCLESADDGVRLDAMSFLCTGPRSNQPPSSHELLLLKKYLPYNMGCDNPGFRQQLQAGLRKVLERLRDAAMSFFRKGHTHNETVVQAVEFTDWIFRLSISSLTPAGNYQRRCCALITFCSVLEIFTDRWKPERKKGQPPQDISLLLNYAKQKGCWEFLSTSSIQALLGCMQDTTNEIRDMASDLLAQFFLPASEEMTVALFELGQTLICSPRVPMAESGALLLKTLLKRPNHSMYLAEGIPLSALGLITFLTKMLKDHYCCAQENLLRAAREKPLHGVLSALRLCLLDVSQCILQDDDATGWHCLLQNLVSLLQKIAAFILSMLHKAWREEPSEATAPSFQDMGKAVRVLIAHGRGLEEVQEDLLISEEHSLIMTCCWVSLKEIGMFLGPLVEKLIAASTPIISNAEVEESMATYNNIFMRCRHWGAVDGCSTGFTILCSALLHHKDQSLRDLPRKMMEQALLLAKSQNSLSVTRRAAGFPVLLQGILSAEGPQHPLLETCVLDLLMLAKETLPCNWDQTRDLPQVSAVHALQTMLRSSGLRSPLLNHAVPMMSLAVSSLCSPCWAMRNAALQLFTALTVGMLGLSRSDAECSVQSTLHIGALLRRYPGLRDVLLEELQKATQAKEILHPSLHPILTLLAKLQPGGDSEGRCFINPLLDLRANPIHAVRVMAARAIVPVVLVMDYHALLAELIKSLPLTTDRVSHNALHGQLQQIYALLGHALKENCISEDTRQEIAKQLLQYLWLLSPEQKCPLVRNSFLEVLCLLLPSCGKDLGSKGHEAICKAVMNVEELLLSQVGANAFQETCVQYICSKAIRFFGPSSYKLVLQLLESGHTTVLKWLIETQIGDVPNEFGLLLRDTLQDMLCKQLTSDLPVSFRLYLEGFVHLHRVCPYLPDNQPPLEKTMQCVDGLLSFLESRKGGPQIRGHALCALSLLLLHCGLLEDVSLTTRWLSVLLVCADPAISCEILRLSAAEALHITGGDLVRLQNRCPTSASPAFTQLAVRAIMCGVDLLQDEDRKVRNLATRFAAVVLNQPKSERSLHSDWAILGLLKLLKDKFWNCEETFRSFTTRLPAYDVHSALSSLLERSVTLYEDDEPNVFADSNFLCNLLCPLIQELLALMAQKSSLCSLILQWVMSLAIPVREQIHKWHSWLKDQGPTSLVMLRALACSNVHAAVLGLLARTKLLLKAQEVLLDSGNLITDFSSDSLSKELSQIKEKLELHGLLGFSNLLTNL</sequence>
<dbReference type="PANTHER" id="PTHR14387:SF0">
    <property type="entry name" value="DUF2428 DOMAIN-CONTAINING PROTEIN"/>
    <property type="match status" value="1"/>
</dbReference>
<dbReference type="Pfam" id="PF25151">
    <property type="entry name" value="TPR_Trm732_C"/>
    <property type="match status" value="1"/>
</dbReference>
<dbReference type="EMBL" id="WNYA01000001">
    <property type="protein sequence ID" value="KAG8597246.1"/>
    <property type="molecule type" value="Genomic_DNA"/>
</dbReference>
<dbReference type="Pfam" id="PF10350">
    <property type="entry name" value="DUF2428"/>
    <property type="match status" value="1"/>
</dbReference>
<comment type="caution">
    <text evidence="7">The sequence shown here is derived from an EMBL/GenBank/DDBJ whole genome shotgun (WGS) entry which is preliminary data.</text>
</comment>
<evidence type="ECO:0008006" key="9">
    <source>
        <dbReference type="Google" id="ProtNLM"/>
    </source>
</evidence>
<evidence type="ECO:0000256" key="2">
    <source>
        <dbReference type="ARBA" id="ARBA00022694"/>
    </source>
</evidence>
<evidence type="ECO:0000313" key="8">
    <source>
        <dbReference type="Proteomes" id="UP000824782"/>
    </source>
</evidence>
<protein>
    <recommendedName>
        <fullName evidence="9">DUF2428 domain-containing protein</fullName>
    </recommendedName>
</protein>
<keyword evidence="2" id="KW-0819">tRNA processing</keyword>
<evidence type="ECO:0000313" key="7">
    <source>
        <dbReference type="EMBL" id="KAG8597246.1"/>
    </source>
</evidence>
<evidence type="ECO:0000259" key="6">
    <source>
        <dbReference type="Pfam" id="PF25151"/>
    </source>
</evidence>
<gene>
    <name evidence="7" type="ORF">GDO81_002221</name>
</gene>
<evidence type="ECO:0000256" key="1">
    <source>
        <dbReference type="ARBA" id="ARBA00010409"/>
    </source>
</evidence>
<dbReference type="GO" id="GO:0030488">
    <property type="term" value="P:tRNA methylation"/>
    <property type="evidence" value="ECO:0007669"/>
    <property type="project" value="TreeGrafter"/>
</dbReference>
<feature type="domain" description="DUF2428" evidence="4">
    <location>
        <begin position="893"/>
        <end position="1154"/>
    </location>
</feature>
<dbReference type="SUPFAM" id="SSF48371">
    <property type="entry name" value="ARM repeat"/>
    <property type="match status" value="2"/>
</dbReference>
<feature type="domain" description="tRNA (32-2'-O)-methyltransferase regulator THADA-like C-terminal TPR repeats region" evidence="6">
    <location>
        <begin position="1156"/>
        <end position="1306"/>
    </location>
</feature>
<proteinExistence type="inferred from homology"/>
<dbReference type="InterPro" id="IPR019442">
    <property type="entry name" value="THADA/TRM732_DUF2428"/>
</dbReference>
<reference evidence="7" key="1">
    <citation type="thesis" date="2020" institute="ProQuest LLC" country="789 East Eisenhower Parkway, Ann Arbor, MI, USA">
        <title>Comparative Genomics and Chromosome Evolution.</title>
        <authorList>
            <person name="Mudd A.B."/>
        </authorList>
    </citation>
    <scope>NUCLEOTIDE SEQUENCE</scope>
    <source>
        <strain evidence="7">237g6f4</strain>
        <tissue evidence="7">Blood</tissue>
    </source>
</reference>
<comment type="similarity">
    <text evidence="1">Belongs to the THADA family.</text>
</comment>
<comment type="function">
    <text evidence="3">Together with methyltransferase FTSJ1, methylates the 2'-O-ribose of nucleotides at position 32 of the anticodon loop of substrate tRNAs.</text>
</comment>